<dbReference type="SUPFAM" id="SSF110738">
    <property type="entry name" value="Glycerate kinase I"/>
    <property type="match status" value="1"/>
</dbReference>
<evidence type="ECO:0000256" key="3">
    <source>
        <dbReference type="ARBA" id="ARBA00022777"/>
    </source>
</evidence>
<dbReference type="PANTHER" id="PTHR21599">
    <property type="entry name" value="GLYCERATE KINASE"/>
    <property type="match status" value="1"/>
</dbReference>
<dbReference type="Pfam" id="PF02595">
    <property type="entry name" value="Gly_kinase"/>
    <property type="match status" value="1"/>
</dbReference>
<keyword evidence="6" id="KW-1185">Reference proteome</keyword>
<reference evidence="6" key="1">
    <citation type="submission" date="2018-05" db="EMBL/GenBank/DDBJ databases">
        <title>Ignatzschineria dubaiensis sp. nov., isolated from necrotic foot tissues of dromedaries (Camelus dromedarius) and associated maggots in Dubai, United Arab Emirates.</title>
        <authorList>
            <person name="Tsang C.C."/>
            <person name="Tang J.Y.M."/>
            <person name="Fong J.Y.H."/>
            <person name="Kinne J."/>
            <person name="Lee H.H."/>
            <person name="Joseph M."/>
            <person name="Jose S."/>
            <person name="Schuster R.K."/>
            <person name="Tang Y."/>
            <person name="Sivakumar S."/>
            <person name="Chen J.H.K."/>
            <person name="Teng J.L.L."/>
            <person name="Lau S.K.P."/>
            <person name="Wernery U."/>
            <person name="Woo P.C.Y."/>
        </authorList>
    </citation>
    <scope>NUCLEOTIDE SEQUENCE [LARGE SCALE GENOMIC DNA]</scope>
    <source>
        <strain evidence="6">KCTC 22644</strain>
    </source>
</reference>
<dbReference type="Gene3D" id="3.40.50.10350">
    <property type="entry name" value="Glycerate kinase, domain 1"/>
    <property type="match status" value="1"/>
</dbReference>
<dbReference type="InterPro" id="IPR018197">
    <property type="entry name" value="Glycerate_kinase_RE-like"/>
</dbReference>
<comment type="caution">
    <text evidence="5">The sequence shown here is derived from an EMBL/GenBank/DDBJ whole genome shotgun (WGS) entry which is preliminary data.</text>
</comment>
<protein>
    <submittedName>
        <fullName evidence="5">Glycerate kinase</fullName>
    </submittedName>
</protein>
<evidence type="ECO:0000313" key="5">
    <source>
        <dbReference type="EMBL" id="PWD81189.1"/>
    </source>
</evidence>
<evidence type="ECO:0000313" key="6">
    <source>
        <dbReference type="Proteomes" id="UP000245020"/>
    </source>
</evidence>
<dbReference type="GO" id="GO:0031388">
    <property type="term" value="P:organic acid phosphorylation"/>
    <property type="evidence" value="ECO:0007669"/>
    <property type="project" value="UniProtKB-UniRule"/>
</dbReference>
<sequence>MKIVIAPDSFKESLTAIEVANAIEQGFSEIFPEASYIKIPVADGGEGTLQALIDAKQGTLIACEVEDPLGRIITAHYGLTPEGLAIIEMATASGLALLTTDERDPRITTTYGTGELIKDALNRGAKSIMLAIGGSATNDAGSGMLRALDARFLDQAGKEVEGGGIALKSVAKIDLAAFDARIEDTHFLIACDVDNPLTGARGASAIFGPQKGATPEMVTALDEALTHFAKVTASTIGMDYADRLGAGAAGGLGFAALAYLEGELLPGIDLVMEIVELEKYLLEADLVITGEGKIDGQTAFGKTPMGVAQLAKRYHKPVIGIAGALGSDADAVYPYGIDAIFTITQRPEALEKALLESKQNLVRTARNIAKLYQLAQMNTLR</sequence>
<dbReference type="InterPro" id="IPR018193">
    <property type="entry name" value="Glyc_kinase_flavodox-like_fold"/>
</dbReference>
<dbReference type="InterPro" id="IPR004381">
    <property type="entry name" value="Glycerate_kinase"/>
</dbReference>
<dbReference type="GO" id="GO:0008887">
    <property type="term" value="F:glycerate kinase activity"/>
    <property type="evidence" value="ECO:0007669"/>
    <property type="project" value="UniProtKB-UniRule"/>
</dbReference>
<dbReference type="RefSeq" id="WP_109189086.1">
    <property type="nucleotide sequence ID" value="NZ_BMYA01000003.1"/>
</dbReference>
<keyword evidence="2 4" id="KW-0808">Transferase</keyword>
<organism evidence="5 6">
    <name type="scientific">Ignatzschineria ureiclastica</name>
    <dbReference type="NCBI Taxonomy" id="472582"/>
    <lineage>
        <taxon>Bacteria</taxon>
        <taxon>Pseudomonadati</taxon>
        <taxon>Pseudomonadota</taxon>
        <taxon>Gammaproteobacteria</taxon>
        <taxon>Cardiobacteriales</taxon>
        <taxon>Ignatzschineriaceae</taxon>
        <taxon>Ignatzschineria</taxon>
    </lineage>
</organism>
<dbReference type="PIRSF" id="PIRSF006078">
    <property type="entry name" value="GlxK"/>
    <property type="match status" value="1"/>
</dbReference>
<accession>A0A2U2AF40</accession>
<evidence type="ECO:0000256" key="4">
    <source>
        <dbReference type="PIRNR" id="PIRNR006078"/>
    </source>
</evidence>
<dbReference type="Gene3D" id="3.90.1510.10">
    <property type="entry name" value="Glycerate kinase, domain 2"/>
    <property type="match status" value="1"/>
</dbReference>
<evidence type="ECO:0000256" key="1">
    <source>
        <dbReference type="ARBA" id="ARBA00006284"/>
    </source>
</evidence>
<keyword evidence="3 4" id="KW-0418">Kinase</keyword>
<dbReference type="OrthoDB" id="9774290at2"/>
<gene>
    <name evidence="5" type="ORF">DC083_04680</name>
</gene>
<name>A0A2U2AF40_9GAMM</name>
<dbReference type="InterPro" id="IPR036129">
    <property type="entry name" value="Glycerate_kinase_sf"/>
</dbReference>
<comment type="similarity">
    <text evidence="1 4">Belongs to the glycerate kinase type-1 family.</text>
</comment>
<dbReference type="EMBL" id="QEWQ01000003">
    <property type="protein sequence ID" value="PWD81189.1"/>
    <property type="molecule type" value="Genomic_DNA"/>
</dbReference>
<proteinExistence type="inferred from homology"/>
<dbReference type="Proteomes" id="UP000245020">
    <property type="component" value="Unassembled WGS sequence"/>
</dbReference>
<dbReference type="NCBIfam" id="TIGR00045">
    <property type="entry name" value="glycerate kinase"/>
    <property type="match status" value="1"/>
</dbReference>
<evidence type="ECO:0000256" key="2">
    <source>
        <dbReference type="ARBA" id="ARBA00022679"/>
    </source>
</evidence>
<dbReference type="AlphaFoldDB" id="A0A2U2AF40"/>
<dbReference type="PANTHER" id="PTHR21599:SF0">
    <property type="entry name" value="GLYCERATE KINASE"/>
    <property type="match status" value="1"/>
</dbReference>